<dbReference type="InterPro" id="IPR052159">
    <property type="entry name" value="Competence_DNA_uptake"/>
</dbReference>
<keyword evidence="4 6" id="KW-1133">Transmembrane helix</keyword>
<dbReference type="SUPFAM" id="SSF56281">
    <property type="entry name" value="Metallo-hydrolase/oxidoreductase"/>
    <property type="match status" value="1"/>
</dbReference>
<dbReference type="GO" id="GO:0030420">
    <property type="term" value="P:establishment of competence for transformation"/>
    <property type="evidence" value="ECO:0007669"/>
    <property type="project" value="InterPro"/>
</dbReference>
<feature type="transmembrane region" description="Helical" evidence="6">
    <location>
        <begin position="54"/>
        <end position="71"/>
    </location>
</feature>
<feature type="transmembrane region" description="Helical" evidence="6">
    <location>
        <begin position="352"/>
        <end position="371"/>
    </location>
</feature>
<feature type="domain" description="Metallo-beta-lactamase" evidence="7">
    <location>
        <begin position="494"/>
        <end position="702"/>
    </location>
</feature>
<keyword evidence="5 6" id="KW-0472">Membrane</keyword>
<reference evidence="8 9" key="1">
    <citation type="journal article" date="2018" name="Genome Announc.">
        <title>Draft Genome Sequence of Lactococcus sp. Strain NtB2 (JCM 32569), Isolated from the Gut of the Higher Termite Nasutitermes takasagoensis.</title>
        <authorList>
            <person name="Noda S."/>
            <person name="Aihara C."/>
            <person name="Yuki M."/>
            <person name="Ohkuma M."/>
        </authorList>
    </citation>
    <scope>NUCLEOTIDE SEQUENCE [LARGE SCALE GENOMIC DNA]</scope>
    <source>
        <strain evidence="8 9">NtB2</strain>
    </source>
</reference>
<dbReference type="InterPro" id="IPR004797">
    <property type="entry name" value="Competence_ComEC/Rec2"/>
</dbReference>
<dbReference type="EMBL" id="BFFO01000004">
    <property type="protein sequence ID" value="GBG96671.1"/>
    <property type="molecule type" value="Genomic_DNA"/>
</dbReference>
<evidence type="ECO:0000256" key="2">
    <source>
        <dbReference type="ARBA" id="ARBA00022475"/>
    </source>
</evidence>
<dbReference type="GO" id="GO:0005886">
    <property type="term" value="C:plasma membrane"/>
    <property type="evidence" value="ECO:0007669"/>
    <property type="project" value="UniProtKB-SubCell"/>
</dbReference>
<organism evidence="8 9">
    <name type="scientific">Lactococcus termiticola</name>
    <dbReference type="NCBI Taxonomy" id="2169526"/>
    <lineage>
        <taxon>Bacteria</taxon>
        <taxon>Bacillati</taxon>
        <taxon>Bacillota</taxon>
        <taxon>Bacilli</taxon>
        <taxon>Lactobacillales</taxon>
        <taxon>Streptococcaceae</taxon>
        <taxon>Lactococcus</taxon>
    </lineage>
</organism>
<dbReference type="CDD" id="cd07731">
    <property type="entry name" value="ComA-like_MBL-fold"/>
    <property type="match status" value="1"/>
</dbReference>
<dbReference type="InterPro" id="IPR001279">
    <property type="entry name" value="Metallo-B-lactamas"/>
</dbReference>
<name>A0A2R5HJV8_9LACT</name>
<evidence type="ECO:0000256" key="1">
    <source>
        <dbReference type="ARBA" id="ARBA00004651"/>
    </source>
</evidence>
<dbReference type="SMART" id="SM00849">
    <property type="entry name" value="Lactamase_B"/>
    <property type="match status" value="1"/>
</dbReference>
<comment type="subcellular location">
    <subcellularLocation>
        <location evidence="1">Cell membrane</location>
        <topology evidence="1">Multi-pass membrane protein</topology>
    </subcellularLocation>
</comment>
<comment type="caution">
    <text evidence="8">The sequence shown here is derived from an EMBL/GenBank/DDBJ whole genome shotgun (WGS) entry which is preliminary data.</text>
</comment>
<dbReference type="PANTHER" id="PTHR30619:SF1">
    <property type="entry name" value="RECOMBINATION PROTEIN 2"/>
    <property type="match status" value="1"/>
</dbReference>
<accession>A0A2R5HJV8</accession>
<dbReference type="Pfam" id="PF00753">
    <property type="entry name" value="Lactamase_B"/>
    <property type="match status" value="1"/>
</dbReference>
<gene>
    <name evidence="8" type="primary">comEC</name>
    <name evidence="8" type="ORF">NtB2_00795</name>
</gene>
<feature type="transmembrane region" description="Helical" evidence="6">
    <location>
        <begin position="305"/>
        <end position="332"/>
    </location>
</feature>
<protein>
    <submittedName>
        <fullName evidence="8">Competence protein ComEC</fullName>
    </submittedName>
</protein>
<dbReference type="InterPro" id="IPR004477">
    <property type="entry name" value="ComEC_N"/>
</dbReference>
<feature type="transmembrane region" description="Helical" evidence="6">
    <location>
        <begin position="463"/>
        <end position="481"/>
    </location>
</feature>
<dbReference type="InterPro" id="IPR035681">
    <property type="entry name" value="ComA-like_MBL"/>
</dbReference>
<feature type="transmembrane region" description="Helical" evidence="6">
    <location>
        <begin position="21"/>
        <end position="48"/>
    </location>
</feature>
<evidence type="ECO:0000313" key="9">
    <source>
        <dbReference type="Proteomes" id="UP000245021"/>
    </source>
</evidence>
<feature type="transmembrane region" description="Helical" evidence="6">
    <location>
        <begin position="270"/>
        <end position="293"/>
    </location>
</feature>
<dbReference type="Proteomes" id="UP000245021">
    <property type="component" value="Unassembled WGS sequence"/>
</dbReference>
<feature type="transmembrane region" description="Helical" evidence="6">
    <location>
        <begin position="229"/>
        <end position="250"/>
    </location>
</feature>
<proteinExistence type="predicted"/>
<dbReference type="Gene3D" id="3.60.15.10">
    <property type="entry name" value="Ribonuclease Z/Hydroxyacylglutathione hydrolase-like"/>
    <property type="match status" value="1"/>
</dbReference>
<evidence type="ECO:0000259" key="7">
    <source>
        <dbReference type="SMART" id="SM00849"/>
    </source>
</evidence>
<dbReference type="AlphaFoldDB" id="A0A2R5HJV8"/>
<dbReference type="RefSeq" id="WP_174683335.1">
    <property type="nucleotide sequence ID" value="NZ_BFFO01000004.1"/>
</dbReference>
<keyword evidence="3 6" id="KW-0812">Transmembrane</keyword>
<dbReference type="PANTHER" id="PTHR30619">
    <property type="entry name" value="DNA INTERNALIZATION/COMPETENCE PROTEIN COMEC/REC2"/>
    <property type="match status" value="1"/>
</dbReference>
<sequence>MKSLKSSFDWNKVVNYPWIYLVFLTVLLYFLIFQFSWSLLVVFFFLVGMAIYRGYYSLPLLLVLPASFLFLTQWTEQKARAVKPEEVRAINIEPDSIEVNGDSLSFRGSAEGQNFQAFYRLKSQEEQAFFKGLDQKASLVIEGEITVPEGKRNFDGFDYQAYLASQGIYRQVNIQTINDIKLSQDFDLPLLRRKFIVFIQSHFPEPTSSYMTGLLLGYLPKSFNEQASIYTSLGIIHLFALSGMQVNFFLDGLRKFLLRLGLVKEHLPWLLIPFSIFYGFMTGWGIAIFRALLQKNIPLRGLDNFAVAFFILLIFRPHFLLTIGGSLSLAFAFVLGMLEGKFQDWPAWKRRLAHSVALSTVVLPLLIYHFSIFQPFSILLTFAFAILFDFFLLPFLLGIFLLAYITGLSWDGFNQIFIALEDLVKLVYELLPRPIVFGKPSLLALMALLILAGLLIDHYKKKRFWLFLAIAFICLSFLGKFRLSPSITMVDIGQGDSFLLQDKLNRKNILIDTGGRVEFGQDRESWRQGDKRANADFTLIPYLRSRGISRLDVLLLTHADTDHVGDFLRLAENFTIKEVWVSPGMMTRPDFRAKLVASRLKVHEVSRGDRLPIFDSQLEVLSPGYTGKGDNNDSIVSYGQFYGKSFLFTGDLEKAGEGELLRDYPDLKVDVLKAGHHGSKGSSDPAFISAIQPEIALISAGQRNRYGHPTREVLKILDDAGVTVYRTDQQGAIRLDYSQEFWEIKKTR</sequence>
<evidence type="ECO:0000256" key="5">
    <source>
        <dbReference type="ARBA" id="ARBA00023136"/>
    </source>
</evidence>
<evidence type="ECO:0000256" key="3">
    <source>
        <dbReference type="ARBA" id="ARBA00022692"/>
    </source>
</evidence>
<dbReference type="Pfam" id="PF03772">
    <property type="entry name" value="Competence"/>
    <property type="match status" value="1"/>
</dbReference>
<feature type="transmembrane region" description="Helical" evidence="6">
    <location>
        <begin position="378"/>
        <end position="405"/>
    </location>
</feature>
<evidence type="ECO:0000256" key="6">
    <source>
        <dbReference type="SAM" id="Phobius"/>
    </source>
</evidence>
<dbReference type="InterPro" id="IPR036866">
    <property type="entry name" value="RibonucZ/Hydroxyglut_hydro"/>
</dbReference>
<keyword evidence="9" id="KW-1185">Reference proteome</keyword>
<evidence type="ECO:0000256" key="4">
    <source>
        <dbReference type="ARBA" id="ARBA00022989"/>
    </source>
</evidence>
<feature type="transmembrane region" description="Helical" evidence="6">
    <location>
        <begin position="435"/>
        <end position="456"/>
    </location>
</feature>
<keyword evidence="2" id="KW-1003">Cell membrane</keyword>
<dbReference type="NCBIfam" id="TIGR00361">
    <property type="entry name" value="ComEC_Rec2"/>
    <property type="match status" value="1"/>
</dbReference>
<evidence type="ECO:0000313" key="8">
    <source>
        <dbReference type="EMBL" id="GBG96671.1"/>
    </source>
</evidence>